<organism evidence="3 4">
    <name type="scientific">Candidatus Kaiserbacteria bacterium CG10_big_fil_rev_8_21_14_0_10_51_14</name>
    <dbReference type="NCBI Taxonomy" id="1974610"/>
    <lineage>
        <taxon>Bacteria</taxon>
        <taxon>Candidatus Kaiseribacteriota</taxon>
    </lineage>
</organism>
<evidence type="ECO:0000313" key="3">
    <source>
        <dbReference type="EMBL" id="PIR83543.1"/>
    </source>
</evidence>
<dbReference type="InterPro" id="IPR029063">
    <property type="entry name" value="SAM-dependent_MTases_sf"/>
</dbReference>
<dbReference type="EMBL" id="PFBK01000008">
    <property type="protein sequence ID" value="PIR83543.1"/>
    <property type="molecule type" value="Genomic_DNA"/>
</dbReference>
<name>A0A2H0UAU4_9BACT</name>
<accession>A0A2H0UAU4</accession>
<dbReference type="PANTHER" id="PTHR43861">
    <property type="entry name" value="TRANS-ACONITATE 2-METHYLTRANSFERASE-RELATED"/>
    <property type="match status" value="1"/>
</dbReference>
<evidence type="ECO:0000259" key="2">
    <source>
        <dbReference type="Pfam" id="PF03848"/>
    </source>
</evidence>
<keyword evidence="1" id="KW-0808">Transferase</keyword>
<dbReference type="Pfam" id="PF03848">
    <property type="entry name" value="TehB"/>
    <property type="match status" value="1"/>
</dbReference>
<proteinExistence type="predicted"/>
<dbReference type="PANTHER" id="PTHR43861:SF3">
    <property type="entry name" value="PUTATIVE (AFU_ORTHOLOGUE AFUA_2G14390)-RELATED"/>
    <property type="match status" value="1"/>
</dbReference>
<protein>
    <recommendedName>
        <fullName evidence="2">Tellurite resistance methyltransferase TehB-like domain-containing protein</fullName>
    </recommendedName>
</protein>
<comment type="caution">
    <text evidence="3">The sequence shown here is derived from an EMBL/GenBank/DDBJ whole genome shotgun (WGS) entry which is preliminary data.</text>
</comment>
<evidence type="ECO:0000313" key="4">
    <source>
        <dbReference type="Proteomes" id="UP000231192"/>
    </source>
</evidence>
<dbReference type="SUPFAM" id="SSF53335">
    <property type="entry name" value="S-adenosyl-L-methionine-dependent methyltransferases"/>
    <property type="match status" value="1"/>
</dbReference>
<dbReference type="InterPro" id="IPR015985">
    <property type="entry name" value="TehB-like_dom"/>
</dbReference>
<gene>
    <name evidence="3" type="ORF">COU18_02555</name>
</gene>
<dbReference type="Proteomes" id="UP000231192">
    <property type="component" value="Unassembled WGS sequence"/>
</dbReference>
<reference evidence="4" key="1">
    <citation type="submission" date="2017-09" db="EMBL/GenBank/DDBJ databases">
        <title>Depth-based differentiation of microbial function through sediment-hosted aquifers and enrichment of novel symbionts in the deep terrestrial subsurface.</title>
        <authorList>
            <person name="Probst A.J."/>
            <person name="Ladd B."/>
            <person name="Jarett J.K."/>
            <person name="Geller-Mcgrath D.E."/>
            <person name="Sieber C.M.K."/>
            <person name="Emerson J.B."/>
            <person name="Anantharaman K."/>
            <person name="Thomas B.C."/>
            <person name="Malmstrom R."/>
            <person name="Stieglmeier M."/>
            <person name="Klingl A."/>
            <person name="Woyke T."/>
            <person name="Ryan C.M."/>
            <person name="Banfield J.F."/>
        </authorList>
    </citation>
    <scope>NUCLEOTIDE SEQUENCE [LARGE SCALE GENOMIC DNA]</scope>
</reference>
<dbReference type="Gene3D" id="3.40.50.150">
    <property type="entry name" value="Vaccinia Virus protein VP39"/>
    <property type="match status" value="1"/>
</dbReference>
<sequence length="188" mass="20754">MQFSGLNKLVEKLLSYTQRGSVLDLGAGAGGNSIFLARHGFDVTAVDISSEAIEDIRRTAAEASVVVQASVGDIARLEWDRSYDVIVCTMALHYLYARDALNTIRAMQAHTNPGGFNVIATFTKEGDLLKNDPTTERFLADGLEQFRDLYAGWNIHILVEKERKMRKTHSDGTPFINTAVGLIAQKIH</sequence>
<evidence type="ECO:0000256" key="1">
    <source>
        <dbReference type="ARBA" id="ARBA00022679"/>
    </source>
</evidence>
<dbReference type="AlphaFoldDB" id="A0A2H0UAU4"/>
<dbReference type="CDD" id="cd02440">
    <property type="entry name" value="AdoMet_MTases"/>
    <property type="match status" value="1"/>
</dbReference>
<dbReference type="GO" id="GO:0016740">
    <property type="term" value="F:transferase activity"/>
    <property type="evidence" value="ECO:0007669"/>
    <property type="project" value="UniProtKB-KW"/>
</dbReference>
<feature type="domain" description="Tellurite resistance methyltransferase TehB-like" evidence="2">
    <location>
        <begin position="18"/>
        <end position="172"/>
    </location>
</feature>